<keyword evidence="3" id="KW-1185">Reference proteome</keyword>
<evidence type="ECO:0008006" key="4">
    <source>
        <dbReference type="Google" id="ProtNLM"/>
    </source>
</evidence>
<feature type="transmembrane region" description="Helical" evidence="1">
    <location>
        <begin position="253"/>
        <end position="272"/>
    </location>
</feature>
<keyword evidence="1" id="KW-1133">Transmembrane helix</keyword>
<keyword evidence="1" id="KW-0472">Membrane</keyword>
<feature type="transmembrane region" description="Helical" evidence="1">
    <location>
        <begin position="317"/>
        <end position="336"/>
    </location>
</feature>
<dbReference type="RefSeq" id="WP_115749708.1">
    <property type="nucleotide sequence ID" value="NZ_PIOD01000010.1"/>
</dbReference>
<feature type="transmembrane region" description="Helical" evidence="1">
    <location>
        <begin position="54"/>
        <end position="73"/>
    </location>
</feature>
<proteinExistence type="predicted"/>
<name>A0A3D8PR86_9BACI</name>
<evidence type="ECO:0000256" key="1">
    <source>
        <dbReference type="SAM" id="Phobius"/>
    </source>
</evidence>
<feature type="transmembrane region" description="Helical" evidence="1">
    <location>
        <begin position="31"/>
        <end position="48"/>
    </location>
</feature>
<feature type="transmembrane region" description="Helical" evidence="1">
    <location>
        <begin position="80"/>
        <end position="100"/>
    </location>
</feature>
<feature type="transmembrane region" description="Helical" evidence="1">
    <location>
        <begin position="399"/>
        <end position="419"/>
    </location>
</feature>
<feature type="transmembrane region" description="Helical" evidence="1">
    <location>
        <begin position="356"/>
        <end position="387"/>
    </location>
</feature>
<feature type="transmembrane region" description="Helical" evidence="1">
    <location>
        <begin position="175"/>
        <end position="196"/>
    </location>
</feature>
<feature type="transmembrane region" description="Helical" evidence="1">
    <location>
        <begin position="278"/>
        <end position="296"/>
    </location>
</feature>
<evidence type="ECO:0000313" key="3">
    <source>
        <dbReference type="Proteomes" id="UP000256520"/>
    </source>
</evidence>
<dbReference type="AlphaFoldDB" id="A0A3D8PR86"/>
<accession>A0A3D8PR86</accession>
<feature type="transmembrane region" description="Helical" evidence="1">
    <location>
        <begin position="6"/>
        <end position="26"/>
    </location>
</feature>
<dbReference type="Proteomes" id="UP000256520">
    <property type="component" value="Unassembled WGS sequence"/>
</dbReference>
<protein>
    <recommendedName>
        <fullName evidence="4">Citrate transporter-like domain-containing protein</fullName>
    </recommendedName>
</protein>
<keyword evidence="1" id="KW-0812">Transmembrane</keyword>
<dbReference type="OrthoDB" id="2960907at2"/>
<organism evidence="2 3">
    <name type="scientific">Oceanobacillus chungangensis</name>
    <dbReference type="NCBI Taxonomy" id="1229152"/>
    <lineage>
        <taxon>Bacteria</taxon>
        <taxon>Bacillati</taxon>
        <taxon>Bacillota</taxon>
        <taxon>Bacilli</taxon>
        <taxon>Bacillales</taxon>
        <taxon>Bacillaceae</taxon>
        <taxon>Oceanobacillus</taxon>
    </lineage>
</organism>
<feature type="transmembrane region" description="Helical" evidence="1">
    <location>
        <begin position="439"/>
        <end position="456"/>
    </location>
</feature>
<feature type="transmembrane region" description="Helical" evidence="1">
    <location>
        <begin position="202"/>
        <end position="223"/>
    </location>
</feature>
<dbReference type="EMBL" id="PIOD01000010">
    <property type="protein sequence ID" value="RDW18613.1"/>
    <property type="molecule type" value="Genomic_DNA"/>
</dbReference>
<sequence length="457" mass="51508">MKQHPIFRYLYIYYSFVFILHIINVFLESEILNYIIGLLAVIMLVVSIQGASRLFKILGIIFLSIGGIAFLTSGQDFWKIPIFLTSNMSLLTLLAMLPWMNSVVKSGRFDKSLNQLLNADASDLGKLYPRSSFTTLTLASFLNLSAVTISQDVLSNTLRKLKKEVRNAFISTATLRGHTMALLWSPLEILVALTIFHTGVDYVLLLPWLLLIVIITFLLDSLWGRLYFRKYTYENSISNEKGDIDRKALVKKLLHLLVALALFLMLVIFFGTLLNLDFIFTVTILILPFSFTWALIMKRIRSFWTLGWNTWKASTNTMQNFIVLFISLAFFATGINETAFLDFIQQPIIIFSDYPLLIFFMIQLIFIAMSLLGIHPIATMGILSGVVMMLLDFVNPLSVAIVLVTSSVSTVTVGSYGLIVQITTMNTGQNPYDISLRNLPYALVFGGIGSVIAYLLL</sequence>
<evidence type="ECO:0000313" key="2">
    <source>
        <dbReference type="EMBL" id="RDW18613.1"/>
    </source>
</evidence>
<reference evidence="3" key="1">
    <citation type="submission" date="2017-11" db="EMBL/GenBank/DDBJ databases">
        <authorList>
            <person name="Zhu W."/>
        </authorList>
    </citation>
    <scope>NUCLEOTIDE SEQUENCE [LARGE SCALE GENOMIC DNA]</scope>
    <source>
        <strain evidence="3">CAU 1051</strain>
    </source>
</reference>
<gene>
    <name evidence="2" type="ORF">CWR45_09855</name>
</gene>
<comment type="caution">
    <text evidence="2">The sequence shown here is derived from an EMBL/GenBank/DDBJ whole genome shotgun (WGS) entry which is preliminary data.</text>
</comment>